<comment type="caution">
    <text evidence="2">The sequence shown here is derived from an EMBL/GenBank/DDBJ whole genome shotgun (WGS) entry which is preliminary data.</text>
</comment>
<dbReference type="Proteomes" id="UP001197093">
    <property type="component" value="Unassembled WGS sequence"/>
</dbReference>
<dbReference type="AlphaFoldDB" id="A0AAD4EXK2"/>
<feature type="compositionally biased region" description="Polar residues" evidence="1">
    <location>
        <begin position="112"/>
        <end position="122"/>
    </location>
</feature>
<feature type="region of interest" description="Disordered" evidence="1">
    <location>
        <begin position="100"/>
        <end position="129"/>
    </location>
</feature>
<organism evidence="2 3">
    <name type="scientific">Staphylotrichum longicolle</name>
    <dbReference type="NCBI Taxonomy" id="669026"/>
    <lineage>
        <taxon>Eukaryota</taxon>
        <taxon>Fungi</taxon>
        <taxon>Dikarya</taxon>
        <taxon>Ascomycota</taxon>
        <taxon>Pezizomycotina</taxon>
        <taxon>Sordariomycetes</taxon>
        <taxon>Sordariomycetidae</taxon>
        <taxon>Sordariales</taxon>
        <taxon>Chaetomiaceae</taxon>
        <taxon>Staphylotrichum</taxon>
    </lineage>
</organism>
<name>A0AAD4EXK2_9PEZI</name>
<evidence type="ECO:0000256" key="1">
    <source>
        <dbReference type="SAM" id="MobiDB-lite"/>
    </source>
</evidence>
<protein>
    <submittedName>
        <fullName evidence="2">Uncharacterized protein</fullName>
    </submittedName>
</protein>
<sequence length="167" mass="18442">MQPKTLRHAEKKALDGANESQDTLVIAHYLMMDYGVGLTRGTRRVDDIEESQPSSIPETQDARLIRAKWPAEVPPLWDAADGDGVVGDLNLPDTLPLSVEIDSTSRRRKMESTQASTQSNAGRSYDQPAPRFTVPSTMMKMLAFDSTSPTPRAPIRRPPQVKTILAL</sequence>
<accession>A0AAD4EXK2</accession>
<evidence type="ECO:0000313" key="3">
    <source>
        <dbReference type="Proteomes" id="UP001197093"/>
    </source>
</evidence>
<keyword evidence="3" id="KW-1185">Reference proteome</keyword>
<proteinExistence type="predicted"/>
<gene>
    <name evidence="2" type="ORF">NEMBOFW57_005467</name>
</gene>
<dbReference type="EMBL" id="JAHCVI010000002">
    <property type="protein sequence ID" value="KAG7289104.1"/>
    <property type="molecule type" value="Genomic_DNA"/>
</dbReference>
<reference evidence="2" key="1">
    <citation type="submission" date="2023-02" db="EMBL/GenBank/DDBJ databases">
        <authorList>
            <person name="Palmer J.M."/>
        </authorList>
    </citation>
    <scope>NUCLEOTIDE SEQUENCE</scope>
    <source>
        <strain evidence="2">FW57</strain>
    </source>
</reference>
<evidence type="ECO:0000313" key="2">
    <source>
        <dbReference type="EMBL" id="KAG7289104.1"/>
    </source>
</evidence>